<gene>
    <name evidence="2" type="ORF">MEDL_51263</name>
</gene>
<name>A0A8S3U4V7_MYTED</name>
<proteinExistence type="predicted"/>
<accession>A0A8S3U4V7</accession>
<evidence type="ECO:0000256" key="1">
    <source>
        <dbReference type="SAM" id="SignalP"/>
    </source>
</evidence>
<organism evidence="2 3">
    <name type="scientific">Mytilus edulis</name>
    <name type="common">Blue mussel</name>
    <dbReference type="NCBI Taxonomy" id="6550"/>
    <lineage>
        <taxon>Eukaryota</taxon>
        <taxon>Metazoa</taxon>
        <taxon>Spiralia</taxon>
        <taxon>Lophotrochozoa</taxon>
        <taxon>Mollusca</taxon>
        <taxon>Bivalvia</taxon>
        <taxon>Autobranchia</taxon>
        <taxon>Pteriomorphia</taxon>
        <taxon>Mytilida</taxon>
        <taxon>Mytiloidea</taxon>
        <taxon>Mytilidae</taxon>
        <taxon>Mytilinae</taxon>
        <taxon>Mytilus</taxon>
    </lineage>
</organism>
<dbReference type="AlphaFoldDB" id="A0A8S3U4V7"/>
<evidence type="ECO:0000313" key="2">
    <source>
        <dbReference type="EMBL" id="CAG2238870.1"/>
    </source>
</evidence>
<reference evidence="2" key="1">
    <citation type="submission" date="2021-03" db="EMBL/GenBank/DDBJ databases">
        <authorList>
            <person name="Bekaert M."/>
        </authorList>
    </citation>
    <scope>NUCLEOTIDE SEQUENCE</scope>
</reference>
<dbReference type="OrthoDB" id="10059227at2759"/>
<protein>
    <submittedName>
        <fullName evidence="2">Uncharacterized protein</fullName>
    </submittedName>
</protein>
<feature type="chain" id="PRO_5035770622" evidence="1">
    <location>
        <begin position="17"/>
        <end position="266"/>
    </location>
</feature>
<dbReference type="EMBL" id="CAJPWZ010002494">
    <property type="protein sequence ID" value="CAG2238870.1"/>
    <property type="molecule type" value="Genomic_DNA"/>
</dbReference>
<dbReference type="Proteomes" id="UP000683360">
    <property type="component" value="Unassembled WGS sequence"/>
</dbReference>
<sequence>MLSFAFAFIFVGLVAANITGTKPTSGTCLCVAGTHVNAHTSAGTHTAVHASLNTGDCYKFHGGIHTLNGYTFYQLQNVHGENLWVAGNYLNTATSGHCTSMYNKISIEIRRSATHSTGTTCSDAVAKDYACKILALHNAGKIHLWNKHPSGEHDNAYAYNNINDACHGHAASRSHYTCGECRNPGAPGGHVCLSRKLLQYIHDIGSSGYIHVNEIAGACHSCHSRHYNGKAVDLDNGRNSLFLSKCREYGGVEPLNEGNHIHCGFA</sequence>
<evidence type="ECO:0000313" key="3">
    <source>
        <dbReference type="Proteomes" id="UP000683360"/>
    </source>
</evidence>
<comment type="caution">
    <text evidence="2">The sequence shown here is derived from an EMBL/GenBank/DDBJ whole genome shotgun (WGS) entry which is preliminary data.</text>
</comment>
<feature type="signal peptide" evidence="1">
    <location>
        <begin position="1"/>
        <end position="16"/>
    </location>
</feature>
<keyword evidence="1" id="KW-0732">Signal</keyword>
<keyword evidence="3" id="KW-1185">Reference proteome</keyword>